<feature type="compositionally biased region" description="Acidic residues" evidence="1">
    <location>
        <begin position="118"/>
        <end position="146"/>
    </location>
</feature>
<feature type="region of interest" description="Disordered" evidence="1">
    <location>
        <begin position="208"/>
        <end position="236"/>
    </location>
</feature>
<feature type="region of interest" description="Disordered" evidence="1">
    <location>
        <begin position="1"/>
        <end position="72"/>
    </location>
</feature>
<proteinExistence type="predicted"/>
<organism evidence="2 3">
    <name type="scientific">Phytophthora palmivora</name>
    <dbReference type="NCBI Taxonomy" id="4796"/>
    <lineage>
        <taxon>Eukaryota</taxon>
        <taxon>Sar</taxon>
        <taxon>Stramenopiles</taxon>
        <taxon>Oomycota</taxon>
        <taxon>Peronosporomycetes</taxon>
        <taxon>Peronosporales</taxon>
        <taxon>Peronosporaceae</taxon>
        <taxon>Phytophthora</taxon>
    </lineage>
</organism>
<feature type="compositionally biased region" description="Pro residues" evidence="1">
    <location>
        <begin position="56"/>
        <end position="70"/>
    </location>
</feature>
<evidence type="ECO:0000313" key="3">
    <source>
        <dbReference type="Proteomes" id="UP000237271"/>
    </source>
</evidence>
<name>A0A2P4YEE7_9STRA</name>
<feature type="region of interest" description="Disordered" evidence="1">
    <location>
        <begin position="86"/>
        <end position="180"/>
    </location>
</feature>
<dbReference type="Proteomes" id="UP000237271">
    <property type="component" value="Unassembled WGS sequence"/>
</dbReference>
<sequence length="236" mass="26763">MGAKQPPPRETRSEHQRFVPQLQGSGAEERERAQKEHADFLAGYRSADADFDDEYPSPPARTPRPFPLPPIDKDVAYLKVQKRLISQQRRTETAKTVAGSGKQAPPRWKTKSIHEEFVLEMETDDEEDDEDYEGEMGNEEELEEVVEMLPKETKAKGKSKAQRQLGPKTKSRTLRKPVAAQLAKETKAVRRAADEQRCISSLAAALEDADEREPATMQQQVKRGTIQHLRMKIDTT</sequence>
<comment type="caution">
    <text evidence="2">The sequence shown here is derived from an EMBL/GenBank/DDBJ whole genome shotgun (WGS) entry which is preliminary data.</text>
</comment>
<keyword evidence="3" id="KW-1185">Reference proteome</keyword>
<protein>
    <submittedName>
        <fullName evidence="2">Uncharacterized protein</fullName>
    </submittedName>
</protein>
<evidence type="ECO:0000256" key="1">
    <source>
        <dbReference type="SAM" id="MobiDB-lite"/>
    </source>
</evidence>
<dbReference type="EMBL" id="NCKW01003517">
    <property type="protein sequence ID" value="POM76174.1"/>
    <property type="molecule type" value="Genomic_DNA"/>
</dbReference>
<dbReference type="OrthoDB" id="129886at2759"/>
<reference evidence="2 3" key="1">
    <citation type="journal article" date="2017" name="Genome Biol. Evol.">
        <title>Phytophthora megakarya and P. palmivora, closely related causal agents of cacao black pod rot, underwent increases in genome sizes and gene numbers by different mechanisms.</title>
        <authorList>
            <person name="Ali S.S."/>
            <person name="Shao J."/>
            <person name="Lary D.J."/>
            <person name="Kronmiller B."/>
            <person name="Shen D."/>
            <person name="Strem M.D."/>
            <person name="Amoako-Attah I."/>
            <person name="Akrofi A.Y."/>
            <person name="Begoude B.A."/>
            <person name="Ten Hoopen G.M."/>
            <person name="Coulibaly K."/>
            <person name="Kebe B.I."/>
            <person name="Melnick R.L."/>
            <person name="Guiltinan M.J."/>
            <person name="Tyler B.M."/>
            <person name="Meinhardt L.W."/>
            <person name="Bailey B.A."/>
        </authorList>
    </citation>
    <scope>NUCLEOTIDE SEQUENCE [LARGE SCALE GENOMIC DNA]</scope>
    <source>
        <strain evidence="3">sbr112.9</strain>
    </source>
</reference>
<feature type="compositionally biased region" description="Basic and acidic residues" evidence="1">
    <location>
        <begin position="27"/>
        <end position="39"/>
    </location>
</feature>
<evidence type="ECO:0000313" key="2">
    <source>
        <dbReference type="EMBL" id="POM76174.1"/>
    </source>
</evidence>
<feature type="compositionally biased region" description="Basic and acidic residues" evidence="1">
    <location>
        <begin position="7"/>
        <end position="17"/>
    </location>
</feature>
<gene>
    <name evidence="2" type="ORF">PHPALM_6619</name>
</gene>
<accession>A0A2P4YEE7</accession>
<dbReference type="AlphaFoldDB" id="A0A2P4YEE7"/>